<protein>
    <submittedName>
        <fullName evidence="2">Uncharacterized protein</fullName>
    </submittedName>
</protein>
<dbReference type="AlphaFoldDB" id="A0A7W3LNY3"/>
<name>A0A7W3LNY3_ACTNM</name>
<organism evidence="2 3">
    <name type="scientific">Actinomadura namibiensis</name>
    <dbReference type="NCBI Taxonomy" id="182080"/>
    <lineage>
        <taxon>Bacteria</taxon>
        <taxon>Bacillati</taxon>
        <taxon>Actinomycetota</taxon>
        <taxon>Actinomycetes</taxon>
        <taxon>Streptosporangiales</taxon>
        <taxon>Thermomonosporaceae</taxon>
        <taxon>Actinomadura</taxon>
    </lineage>
</organism>
<keyword evidence="1" id="KW-0812">Transmembrane</keyword>
<evidence type="ECO:0000313" key="3">
    <source>
        <dbReference type="Proteomes" id="UP000572680"/>
    </source>
</evidence>
<evidence type="ECO:0000313" key="2">
    <source>
        <dbReference type="EMBL" id="MBA8951594.1"/>
    </source>
</evidence>
<dbReference type="Proteomes" id="UP000572680">
    <property type="component" value="Unassembled WGS sequence"/>
</dbReference>
<feature type="transmembrane region" description="Helical" evidence="1">
    <location>
        <begin position="27"/>
        <end position="48"/>
    </location>
</feature>
<dbReference type="EMBL" id="JACJIA010000003">
    <property type="protein sequence ID" value="MBA8951594.1"/>
    <property type="molecule type" value="Genomic_DNA"/>
</dbReference>
<gene>
    <name evidence="2" type="ORF">HNR61_003225</name>
</gene>
<feature type="transmembrane region" description="Helical" evidence="1">
    <location>
        <begin position="54"/>
        <end position="74"/>
    </location>
</feature>
<keyword evidence="1" id="KW-1133">Transmembrane helix</keyword>
<dbReference type="RefSeq" id="WP_182843889.1">
    <property type="nucleotide sequence ID" value="NZ_BAAALP010000029.1"/>
</dbReference>
<feature type="transmembrane region" description="Helical" evidence="1">
    <location>
        <begin position="86"/>
        <end position="105"/>
    </location>
</feature>
<feature type="transmembrane region" description="Helical" evidence="1">
    <location>
        <begin position="149"/>
        <end position="168"/>
    </location>
</feature>
<accession>A0A7W3LNY3</accession>
<evidence type="ECO:0000256" key="1">
    <source>
        <dbReference type="SAM" id="Phobius"/>
    </source>
</evidence>
<keyword evidence="3" id="KW-1185">Reference proteome</keyword>
<proteinExistence type="predicted"/>
<reference evidence="2 3" key="1">
    <citation type="submission" date="2020-08" db="EMBL/GenBank/DDBJ databases">
        <title>Genomic Encyclopedia of Type Strains, Phase IV (KMG-IV): sequencing the most valuable type-strain genomes for metagenomic binning, comparative biology and taxonomic classification.</title>
        <authorList>
            <person name="Goeker M."/>
        </authorList>
    </citation>
    <scope>NUCLEOTIDE SEQUENCE [LARGE SCALE GENOMIC DNA]</scope>
    <source>
        <strain evidence="2 3">DSM 44197</strain>
    </source>
</reference>
<keyword evidence="1" id="KW-0472">Membrane</keyword>
<sequence length="173" mass="17945">MAPFLVVAAATAVLVWGTLSPRKRLPFLLLGAAAALGAAGYGPLIVLFPMMWLFFWPVPAVAAGVTGAFAVVSGQREGPGAELTTWLRLCLAWLWALVAVYGYGISGSSIVDGASPSCSSGDSSRSTGFFPLHDTVCGKDQVPGWVNPALLVFLLLLAVSVAGAIRAGTVRKR</sequence>
<comment type="caution">
    <text evidence="2">The sequence shown here is derived from an EMBL/GenBank/DDBJ whole genome shotgun (WGS) entry which is preliminary data.</text>
</comment>